<dbReference type="Proteomes" id="UP001596391">
    <property type="component" value="Unassembled WGS sequence"/>
</dbReference>
<evidence type="ECO:0000313" key="2">
    <source>
        <dbReference type="Proteomes" id="UP001596391"/>
    </source>
</evidence>
<protein>
    <submittedName>
        <fullName evidence="1">Uncharacterized protein</fullName>
    </submittedName>
</protein>
<organism evidence="1 2">
    <name type="scientific">Granulicella cerasi</name>
    <dbReference type="NCBI Taxonomy" id="741063"/>
    <lineage>
        <taxon>Bacteria</taxon>
        <taxon>Pseudomonadati</taxon>
        <taxon>Acidobacteriota</taxon>
        <taxon>Terriglobia</taxon>
        <taxon>Terriglobales</taxon>
        <taxon>Acidobacteriaceae</taxon>
        <taxon>Granulicella</taxon>
    </lineage>
</organism>
<dbReference type="EMBL" id="JBHSWI010000001">
    <property type="protein sequence ID" value="MFC6647272.1"/>
    <property type="molecule type" value="Genomic_DNA"/>
</dbReference>
<comment type="caution">
    <text evidence="1">The sequence shown here is derived from an EMBL/GenBank/DDBJ whole genome shotgun (WGS) entry which is preliminary data.</text>
</comment>
<keyword evidence="2" id="KW-1185">Reference proteome</keyword>
<accession>A0ABW1ZF27</accession>
<gene>
    <name evidence="1" type="ORF">ACFQBQ_17180</name>
</gene>
<dbReference type="RefSeq" id="WP_263370822.1">
    <property type="nucleotide sequence ID" value="NZ_JAGSYD010000002.1"/>
</dbReference>
<sequence>MAREKVLITVKTYPTISEKYKELACTAGFREDGSWIRLYPIPFRLLDEEQQYRKYQWIEADVVRNTKDSRPESHRILGTSEIKLLEEVSTDREWADRRKFVLGNQKIYTNLREIIDLAHENRISLVVFKPTEILDFVAEAAEPVWPQNKINGILDSMKQGHLFEDQRLEDFRIMPKLPYKFSYRFKDDAGVESKLMIEDWEIGQLYWNCEKRYSKDEAVRKVRQKYMDDFVKTKDLHLFLGTTYEWHVRKARNPFVIIGTFHPPHITQQNLF</sequence>
<name>A0ABW1ZF27_9BACT</name>
<evidence type="ECO:0000313" key="1">
    <source>
        <dbReference type="EMBL" id="MFC6647272.1"/>
    </source>
</evidence>
<proteinExistence type="predicted"/>
<reference evidence="2" key="1">
    <citation type="journal article" date="2019" name="Int. J. Syst. Evol. Microbiol.">
        <title>The Global Catalogue of Microorganisms (GCM) 10K type strain sequencing project: providing services to taxonomists for standard genome sequencing and annotation.</title>
        <authorList>
            <consortium name="The Broad Institute Genomics Platform"/>
            <consortium name="The Broad Institute Genome Sequencing Center for Infectious Disease"/>
            <person name="Wu L."/>
            <person name="Ma J."/>
        </authorList>
    </citation>
    <scope>NUCLEOTIDE SEQUENCE [LARGE SCALE GENOMIC DNA]</scope>
    <source>
        <strain evidence="2">CGMCC 1.16026</strain>
    </source>
</reference>